<dbReference type="OrthoDB" id="1337262at2"/>
<evidence type="ECO:0000313" key="2">
    <source>
        <dbReference type="Proteomes" id="UP000198942"/>
    </source>
</evidence>
<dbReference type="EMBL" id="FOCL01000002">
    <property type="protein sequence ID" value="SEN15779.1"/>
    <property type="molecule type" value="Genomic_DNA"/>
</dbReference>
<keyword evidence="2" id="KW-1185">Reference proteome</keyword>
<sequence length="290" mass="33428">MPNLTHAVSRIKFIINICWLLTTVSFNAFGQNNNGKINWVAYRANSLRDDETESTILLSQNAKGDIYNPLNLLILKTSEWILPDPKPDLSTETALKKLFSALGDQANDSISTPTAQIETTISFSNSRILSYKVRVDSRGKDLLSPYIEYLNIDLEKNKLIETKDIFDANKRMQFNAFLNTYESNHKRELLKNYQAILSERIADQISDDQEILTKPNYTLNKVYPQKPDTAKIINLQAKGIVFQVKLVDRNFTRYKEGNEYISFVFIPYILLKPYFNTRSSLFKTMINLCK</sequence>
<reference evidence="2" key="1">
    <citation type="submission" date="2016-10" db="EMBL/GenBank/DDBJ databases">
        <authorList>
            <person name="Varghese N."/>
            <person name="Submissions S."/>
        </authorList>
    </citation>
    <scope>NUCLEOTIDE SEQUENCE [LARGE SCALE GENOMIC DNA]</scope>
    <source>
        <strain evidence="2">Gh-48</strain>
    </source>
</reference>
<dbReference type="AlphaFoldDB" id="A0A1H8E8D1"/>
<protein>
    <submittedName>
        <fullName evidence="1">Uncharacterized protein</fullName>
    </submittedName>
</protein>
<proteinExistence type="predicted"/>
<dbReference type="Proteomes" id="UP000198942">
    <property type="component" value="Unassembled WGS sequence"/>
</dbReference>
<gene>
    <name evidence="1" type="ORF">SAMN05192574_102621</name>
</gene>
<evidence type="ECO:0000313" key="1">
    <source>
        <dbReference type="EMBL" id="SEN15779.1"/>
    </source>
</evidence>
<dbReference type="STRING" id="551995.SAMN05192574_102621"/>
<dbReference type="RefSeq" id="WP_091209957.1">
    <property type="nucleotide sequence ID" value="NZ_FOCL01000002.1"/>
</dbReference>
<name>A0A1H8E8D1_9SPHI</name>
<organism evidence="1 2">
    <name type="scientific">Mucilaginibacter gossypiicola</name>
    <dbReference type="NCBI Taxonomy" id="551995"/>
    <lineage>
        <taxon>Bacteria</taxon>
        <taxon>Pseudomonadati</taxon>
        <taxon>Bacteroidota</taxon>
        <taxon>Sphingobacteriia</taxon>
        <taxon>Sphingobacteriales</taxon>
        <taxon>Sphingobacteriaceae</taxon>
        <taxon>Mucilaginibacter</taxon>
    </lineage>
</organism>
<accession>A0A1H8E8D1</accession>